<dbReference type="EMBL" id="JAGHQM010001681">
    <property type="protein sequence ID" value="KAH0552956.1"/>
    <property type="molecule type" value="Genomic_DNA"/>
</dbReference>
<dbReference type="Proteomes" id="UP000750711">
    <property type="component" value="Unassembled WGS sequence"/>
</dbReference>
<accession>A0A9P8L5A2</accession>
<sequence length="182" mass="20558">MDSQACGKPDISGNASSNHSPGQELGVQLLDVLERDRYMIPPCFWGDVSRLGNGFFGCQDDYNEEGKAEGHGTWFQLLAKRPSCGDSARGTPYKWHKMDFVTKWSPPNQNVVLCFSTSRDSQDQLRDALSSRLENRNVCDPYMLHTVIVDEVLSIFDRSVWSLRDLVLSVEKVVMPRPRACE</sequence>
<feature type="region of interest" description="Disordered" evidence="1">
    <location>
        <begin position="1"/>
        <end position="22"/>
    </location>
</feature>
<organism evidence="2 3">
    <name type="scientific">Trichoglossum hirsutum</name>
    <dbReference type="NCBI Taxonomy" id="265104"/>
    <lineage>
        <taxon>Eukaryota</taxon>
        <taxon>Fungi</taxon>
        <taxon>Dikarya</taxon>
        <taxon>Ascomycota</taxon>
        <taxon>Pezizomycotina</taxon>
        <taxon>Geoglossomycetes</taxon>
        <taxon>Geoglossales</taxon>
        <taxon>Geoglossaceae</taxon>
        <taxon>Trichoglossum</taxon>
    </lineage>
</organism>
<protein>
    <submittedName>
        <fullName evidence="2">Uncharacterized protein</fullName>
    </submittedName>
</protein>
<evidence type="ECO:0000313" key="3">
    <source>
        <dbReference type="Proteomes" id="UP000750711"/>
    </source>
</evidence>
<evidence type="ECO:0000256" key="1">
    <source>
        <dbReference type="SAM" id="MobiDB-lite"/>
    </source>
</evidence>
<proteinExistence type="predicted"/>
<keyword evidence="3" id="KW-1185">Reference proteome</keyword>
<dbReference type="AlphaFoldDB" id="A0A9P8L5A2"/>
<reference evidence="2" key="1">
    <citation type="submission" date="2021-03" db="EMBL/GenBank/DDBJ databases">
        <title>Comparative genomics and phylogenomic investigation of the class Geoglossomycetes provide insights into ecological specialization and systematics.</title>
        <authorList>
            <person name="Melie T."/>
            <person name="Pirro S."/>
            <person name="Miller A.N."/>
            <person name="Quandt A."/>
        </authorList>
    </citation>
    <scope>NUCLEOTIDE SEQUENCE</scope>
    <source>
        <strain evidence="2">CAQ_001_2017</strain>
    </source>
</reference>
<name>A0A9P8L5A2_9PEZI</name>
<evidence type="ECO:0000313" key="2">
    <source>
        <dbReference type="EMBL" id="KAH0552956.1"/>
    </source>
</evidence>
<comment type="caution">
    <text evidence="2">The sequence shown here is derived from an EMBL/GenBank/DDBJ whole genome shotgun (WGS) entry which is preliminary data.</text>
</comment>
<gene>
    <name evidence="2" type="ORF">GP486_006846</name>
</gene>